<dbReference type="SMART" id="SM00314">
    <property type="entry name" value="RA"/>
    <property type="match status" value="1"/>
</dbReference>
<feature type="region of interest" description="Disordered" evidence="1">
    <location>
        <begin position="387"/>
        <end position="411"/>
    </location>
</feature>
<dbReference type="GO" id="GO:0007165">
    <property type="term" value="P:signal transduction"/>
    <property type="evidence" value="ECO:0007669"/>
    <property type="project" value="InterPro"/>
</dbReference>
<feature type="region of interest" description="Disordered" evidence="1">
    <location>
        <begin position="637"/>
        <end position="673"/>
    </location>
</feature>
<keyword evidence="4" id="KW-1185">Reference proteome</keyword>
<evidence type="ECO:0000256" key="1">
    <source>
        <dbReference type="SAM" id="MobiDB-lite"/>
    </source>
</evidence>
<proteinExistence type="predicted"/>
<organism evidence="3 4">
    <name type="scientific">Meganyctiphanes norvegica</name>
    <name type="common">Northern krill</name>
    <name type="synonym">Thysanopoda norvegica</name>
    <dbReference type="NCBI Taxonomy" id="48144"/>
    <lineage>
        <taxon>Eukaryota</taxon>
        <taxon>Metazoa</taxon>
        <taxon>Ecdysozoa</taxon>
        <taxon>Arthropoda</taxon>
        <taxon>Crustacea</taxon>
        <taxon>Multicrustacea</taxon>
        <taxon>Malacostraca</taxon>
        <taxon>Eumalacostraca</taxon>
        <taxon>Eucarida</taxon>
        <taxon>Euphausiacea</taxon>
        <taxon>Euphausiidae</taxon>
        <taxon>Meganyctiphanes</taxon>
    </lineage>
</organism>
<comment type="caution">
    <text evidence="3">The sequence shown here is derived from an EMBL/GenBank/DDBJ whole genome shotgun (WGS) entry which is preliminary data.</text>
</comment>
<dbReference type="CDD" id="cd17117">
    <property type="entry name" value="RA_ANKFN1_like"/>
    <property type="match status" value="1"/>
</dbReference>
<feature type="compositionally biased region" description="Low complexity" evidence="1">
    <location>
        <begin position="579"/>
        <end position="601"/>
    </location>
</feature>
<dbReference type="InterPro" id="IPR039269">
    <property type="entry name" value="ANKFN1"/>
</dbReference>
<dbReference type="GO" id="GO:0000132">
    <property type="term" value="P:establishment of mitotic spindle orientation"/>
    <property type="evidence" value="ECO:0007669"/>
    <property type="project" value="TreeGrafter"/>
</dbReference>
<feature type="region of interest" description="Disordered" evidence="1">
    <location>
        <begin position="552"/>
        <end position="603"/>
    </location>
</feature>
<sequence>MEQAGSASNVPFRIKLLQAAANMQSALGIQDLGQFYHKPIKDSNGTLVFCTVRHVKTTKTISAMNVRWVTLPKLREKKFSSTGRGSSDGSPASAGDLLLSSLEDAIQYNQVSRVPLRRGLYLGYLKLQSSVDLLQVVVPESTPNMYPHVKIRDNPHISREEWEWVQNLGNSLSENWQLNCDSEKSTDGDEETCGKPSPAQVVWHNQLAHAAQQLLHHLGLDDTARHQHRLYSKEVVELSPECALLLIMPPVEAVCSAPGQEDALLSQPDLTTMPLQIFEMLHMGTYQNELMGRYARLSYILEMDTLMAQHASREAFSQAEVQYTRDRLWQLQSFQEALDQTWRGMRWVMDAITFARDKQTPGVPCQALLSCNLQTTQTSITSTDLYTEDTTSSHDTHSSSESLQHGADNKRLRKDDNLSFRILKTDTPRMLKSNTAENIRSMNKCDPRFQKSNTSECLVHRSGCQRCGKAYNSLNDCAVDSDEQNENVPLLSWTSDNKMEYSGERKMYNKDQEKSRSENHLQHCVEEMEYPPRKASAPSFFESSESSLKSKCCTSEPKINQKDSPPLETVDQSKRKKNSGTNSEYEESSSNISHSKSPGSSCYDLHQRYSSTLSVEMQRAGSSLSHDSEASYSSMTASLRSLSSNETETDTLSLMSKESGASEAKSTEGEELVEGAIRSEEPAIIQVYAAYETGLASGTSVKLHVTPRTTAREVIDLVVKQLNMAVVLKGKGGPIYGNDKLKNFCLVAVIGARERCLRDDFRPLQLQNPWKRGRLYVRLKHDVLAAFEQSNSRHSAYL</sequence>
<feature type="non-terminal residue" evidence="3">
    <location>
        <position position="798"/>
    </location>
</feature>
<evidence type="ECO:0000259" key="2">
    <source>
        <dbReference type="PROSITE" id="PS50200"/>
    </source>
</evidence>
<dbReference type="PANTHER" id="PTHR21437">
    <property type="entry name" value="WIDE AWAKE"/>
    <property type="match status" value="1"/>
</dbReference>
<dbReference type="GO" id="GO:0061172">
    <property type="term" value="P:regulation of establishment of bipolar cell polarity"/>
    <property type="evidence" value="ECO:0007669"/>
    <property type="project" value="TreeGrafter"/>
</dbReference>
<protein>
    <recommendedName>
        <fullName evidence="2">Ras-associating domain-containing protein</fullName>
    </recommendedName>
</protein>
<dbReference type="EMBL" id="CAXKWB010002936">
    <property type="protein sequence ID" value="CAL4068026.1"/>
    <property type="molecule type" value="Genomic_DNA"/>
</dbReference>
<dbReference type="AlphaFoldDB" id="A0AAV2Q242"/>
<dbReference type="Gene3D" id="3.10.20.90">
    <property type="entry name" value="Phosphatidylinositol 3-kinase Catalytic Subunit, Chain A, domain 1"/>
    <property type="match status" value="1"/>
</dbReference>
<dbReference type="Proteomes" id="UP001497623">
    <property type="component" value="Unassembled WGS sequence"/>
</dbReference>
<reference evidence="3 4" key="1">
    <citation type="submission" date="2024-05" db="EMBL/GenBank/DDBJ databases">
        <authorList>
            <person name="Wallberg A."/>
        </authorList>
    </citation>
    <scope>NUCLEOTIDE SEQUENCE [LARGE SCALE GENOMIC DNA]</scope>
</reference>
<dbReference type="PANTHER" id="PTHR21437:SF1">
    <property type="entry name" value="WIDE AWAKE"/>
    <property type="match status" value="1"/>
</dbReference>
<dbReference type="PROSITE" id="PS50200">
    <property type="entry name" value="RA"/>
    <property type="match status" value="1"/>
</dbReference>
<evidence type="ECO:0000313" key="3">
    <source>
        <dbReference type="EMBL" id="CAL4068026.1"/>
    </source>
</evidence>
<gene>
    <name evidence="3" type="ORF">MNOR_LOCUS6908</name>
</gene>
<evidence type="ECO:0000313" key="4">
    <source>
        <dbReference type="Proteomes" id="UP001497623"/>
    </source>
</evidence>
<feature type="domain" description="Ras-associating" evidence="2">
    <location>
        <begin position="681"/>
        <end position="782"/>
    </location>
</feature>
<name>A0AAV2Q242_MEGNR</name>
<accession>A0AAV2Q242</accession>
<dbReference type="GO" id="GO:0005819">
    <property type="term" value="C:spindle"/>
    <property type="evidence" value="ECO:0007669"/>
    <property type="project" value="TreeGrafter"/>
</dbReference>
<dbReference type="InterPro" id="IPR000159">
    <property type="entry name" value="RA_dom"/>
</dbReference>